<dbReference type="Proteomes" id="UP000441354">
    <property type="component" value="Unassembled WGS sequence"/>
</dbReference>
<feature type="domain" description="ABC transporter" evidence="4">
    <location>
        <begin position="4"/>
        <end position="230"/>
    </location>
</feature>
<dbReference type="SUPFAM" id="SSF52540">
    <property type="entry name" value="P-loop containing nucleoside triphosphate hydrolases"/>
    <property type="match status" value="1"/>
</dbReference>
<dbReference type="OrthoDB" id="2353216at2"/>
<dbReference type="PROSITE" id="PS50893">
    <property type="entry name" value="ABC_TRANSPORTER_2"/>
    <property type="match status" value="1"/>
</dbReference>
<dbReference type="GO" id="GO:0016887">
    <property type="term" value="F:ATP hydrolysis activity"/>
    <property type="evidence" value="ECO:0007669"/>
    <property type="project" value="InterPro"/>
</dbReference>
<dbReference type="PROSITE" id="PS00211">
    <property type="entry name" value="ABC_TRANSPORTER_1"/>
    <property type="match status" value="1"/>
</dbReference>
<protein>
    <submittedName>
        <fullName evidence="5">ABC transporter ATP-binding protein</fullName>
    </submittedName>
</protein>
<dbReference type="InterPro" id="IPR027417">
    <property type="entry name" value="P-loop_NTPase"/>
</dbReference>
<reference evidence="5 6" key="1">
    <citation type="journal article" date="2014" name="Arch. Microbiol.">
        <title>Bacillus mesophilum sp. nov., strain IITR-54T, a novel 4-chlorobiphenyl dechlorinating bacterium.</title>
        <authorList>
            <person name="Manickam N."/>
            <person name="Singh N.K."/>
            <person name="Bajaj A."/>
            <person name="Kumar R.M."/>
            <person name="Kaur G."/>
            <person name="Kaur N."/>
            <person name="Bala M."/>
            <person name="Kumar A."/>
            <person name="Mayilraj S."/>
        </authorList>
    </citation>
    <scope>NUCLEOTIDE SEQUENCE [LARGE SCALE GENOMIC DNA]</scope>
    <source>
        <strain evidence="5 6">IITR-54</strain>
    </source>
</reference>
<dbReference type="GO" id="GO:0005524">
    <property type="term" value="F:ATP binding"/>
    <property type="evidence" value="ECO:0007669"/>
    <property type="project" value="UniProtKB-KW"/>
</dbReference>
<sequence>MSQFIVDGISKVYKEKVALHTTSFQAEPGSCIVLCGGNGAGKSTMINILAGISVPEEGNVYLGDVNPKSKRKEYLQQIGFMPDDYRAQDTLSVKEFLQFYASIRRIHKDRVGEVLEKIGLSNKSSMLVKSLSKGMKQRLLFGQSLLSNPKLLIMDEPTNGLDPYWVDQFLAVLTELKRNGTIIIFSTHMMDVAAEIGSEILFMKEGKVIEVLNSEQPVNNNISRLMQLHRS</sequence>
<dbReference type="InterPro" id="IPR017871">
    <property type="entry name" value="ABC_transporter-like_CS"/>
</dbReference>
<dbReference type="Pfam" id="PF00005">
    <property type="entry name" value="ABC_tran"/>
    <property type="match status" value="1"/>
</dbReference>
<dbReference type="EMBL" id="WBOT01000003">
    <property type="protein sequence ID" value="KAB2332730.1"/>
    <property type="molecule type" value="Genomic_DNA"/>
</dbReference>
<gene>
    <name evidence="5" type="ORF">F7732_11630</name>
</gene>
<keyword evidence="2" id="KW-0547">Nucleotide-binding</keyword>
<dbReference type="Gene3D" id="3.40.50.300">
    <property type="entry name" value="P-loop containing nucleotide triphosphate hydrolases"/>
    <property type="match status" value="1"/>
</dbReference>
<proteinExistence type="predicted"/>
<dbReference type="InterPro" id="IPR003439">
    <property type="entry name" value="ABC_transporter-like_ATP-bd"/>
</dbReference>
<keyword evidence="3 5" id="KW-0067">ATP-binding</keyword>
<organism evidence="5 6">
    <name type="scientific">Bacillus mesophilum</name>
    <dbReference type="NCBI Taxonomy" id="1071718"/>
    <lineage>
        <taxon>Bacteria</taxon>
        <taxon>Bacillati</taxon>
        <taxon>Bacillota</taxon>
        <taxon>Bacilli</taxon>
        <taxon>Bacillales</taxon>
        <taxon>Bacillaceae</taxon>
        <taxon>Bacillus</taxon>
    </lineage>
</organism>
<dbReference type="AlphaFoldDB" id="A0A7V7RLQ0"/>
<dbReference type="InterPro" id="IPR051782">
    <property type="entry name" value="ABC_Transporter_VariousFunc"/>
</dbReference>
<dbReference type="PANTHER" id="PTHR42939:SF1">
    <property type="entry name" value="ABC TRANSPORTER ATP-BINDING PROTEIN ALBC-RELATED"/>
    <property type="match status" value="1"/>
</dbReference>
<dbReference type="CDD" id="cd03230">
    <property type="entry name" value="ABC_DR_subfamily_A"/>
    <property type="match status" value="1"/>
</dbReference>
<comment type="caution">
    <text evidence="5">The sequence shown here is derived from an EMBL/GenBank/DDBJ whole genome shotgun (WGS) entry which is preliminary data.</text>
</comment>
<evidence type="ECO:0000259" key="4">
    <source>
        <dbReference type="PROSITE" id="PS50893"/>
    </source>
</evidence>
<keyword evidence="1" id="KW-0813">Transport</keyword>
<dbReference type="PANTHER" id="PTHR42939">
    <property type="entry name" value="ABC TRANSPORTER ATP-BINDING PROTEIN ALBC-RELATED"/>
    <property type="match status" value="1"/>
</dbReference>
<dbReference type="RefSeq" id="WP_151574024.1">
    <property type="nucleotide sequence ID" value="NZ_WBOT01000003.1"/>
</dbReference>
<keyword evidence="6" id="KW-1185">Reference proteome</keyword>
<evidence type="ECO:0000313" key="5">
    <source>
        <dbReference type="EMBL" id="KAB2332730.1"/>
    </source>
</evidence>
<evidence type="ECO:0000256" key="1">
    <source>
        <dbReference type="ARBA" id="ARBA00022448"/>
    </source>
</evidence>
<dbReference type="SMART" id="SM00382">
    <property type="entry name" value="AAA"/>
    <property type="match status" value="1"/>
</dbReference>
<accession>A0A7V7RLQ0</accession>
<name>A0A7V7RLQ0_9BACI</name>
<evidence type="ECO:0000313" key="6">
    <source>
        <dbReference type="Proteomes" id="UP000441354"/>
    </source>
</evidence>
<evidence type="ECO:0000256" key="2">
    <source>
        <dbReference type="ARBA" id="ARBA00022741"/>
    </source>
</evidence>
<evidence type="ECO:0000256" key="3">
    <source>
        <dbReference type="ARBA" id="ARBA00022840"/>
    </source>
</evidence>
<dbReference type="InterPro" id="IPR003593">
    <property type="entry name" value="AAA+_ATPase"/>
</dbReference>